<proteinExistence type="inferred from homology"/>
<dbReference type="PROSITE" id="PS00687">
    <property type="entry name" value="ALDEHYDE_DEHYDR_GLU"/>
    <property type="match status" value="1"/>
</dbReference>
<dbReference type="InterPro" id="IPR010102">
    <property type="entry name" value="Succ_semiAld_DH"/>
</dbReference>
<dbReference type="SUPFAM" id="SSF53720">
    <property type="entry name" value="ALDH-like"/>
    <property type="match status" value="1"/>
</dbReference>
<dbReference type="PANTHER" id="PTHR43353:SF5">
    <property type="entry name" value="SUCCINATE-SEMIALDEHYDE DEHYDROGENASE, MITOCHONDRIAL"/>
    <property type="match status" value="1"/>
</dbReference>
<evidence type="ECO:0000256" key="8">
    <source>
        <dbReference type="RuleBase" id="RU365091"/>
    </source>
</evidence>
<dbReference type="Gene3D" id="3.40.309.10">
    <property type="entry name" value="Aldehyde Dehydrogenase, Chain A, domain 2"/>
    <property type="match status" value="1"/>
</dbReference>
<evidence type="ECO:0000256" key="5">
    <source>
        <dbReference type="ARBA" id="ARBA00052698"/>
    </source>
</evidence>
<dbReference type="UniPathway" id="UPA00733"/>
<evidence type="ECO:0000256" key="1">
    <source>
        <dbReference type="ARBA" id="ARBA00005176"/>
    </source>
</evidence>
<dbReference type="InterPro" id="IPR016163">
    <property type="entry name" value="Ald_DH_C"/>
</dbReference>
<accession>A0A8K0UMF7</accession>
<evidence type="ECO:0000256" key="4">
    <source>
        <dbReference type="ARBA" id="ARBA00050387"/>
    </source>
</evidence>
<dbReference type="Pfam" id="PF00171">
    <property type="entry name" value="Aldedh"/>
    <property type="match status" value="1"/>
</dbReference>
<dbReference type="InterPro" id="IPR015590">
    <property type="entry name" value="Aldehyde_DH_dom"/>
</dbReference>
<dbReference type="InterPro" id="IPR016161">
    <property type="entry name" value="Ald_DH/histidinol_DH"/>
</dbReference>
<organism evidence="10 11">
    <name type="scientific">Cristinia sonorae</name>
    <dbReference type="NCBI Taxonomy" id="1940300"/>
    <lineage>
        <taxon>Eukaryota</taxon>
        <taxon>Fungi</taxon>
        <taxon>Dikarya</taxon>
        <taxon>Basidiomycota</taxon>
        <taxon>Agaricomycotina</taxon>
        <taxon>Agaricomycetes</taxon>
        <taxon>Agaricomycetidae</taxon>
        <taxon>Agaricales</taxon>
        <taxon>Pleurotineae</taxon>
        <taxon>Stephanosporaceae</taxon>
        <taxon>Cristinia</taxon>
    </lineage>
</organism>
<sequence length="525" mass="55968">MIPTSLSTARLALHSSRSRLSSTRLKPFTFLRMASTSVNISAFGLKDASLIRSQGFIDGKWVDAKEGGKIQVTNPATGEELGHVPEMGLEETREAIAAASNAFVTWSKTTAKERHDLLIKFYQLMRAHDDDLSRLITVENGKPLSEGKGEHVYSASFLEWFAGEAVRTYGEVIPAAQSNLRNVVIKQPIGVVSILTPWNFPSAMITRKLGAALAAGCTAVIKPPAETPFSCLALAELATRAGIPPGVINVVTTSANIADVGKELCEHPDVKKVSFTGSTAVAKMLYGYASKTLKKVSIEAGGNAPFIVFDDADIDAAVAGAISCKFRASGQTCVCANRIYVQSSVYAEFASRLAEKVAQFKVGNGLDGATTHGPLIHDRAVQKVEKHVEDALSKGAQILHGGKRLSGSGSFFAPTILSDVPADALVNHEETFGPLASLTKFETEEEVIKLANDTPFGLAGYFYSKDVSRVWRVAEALQVGMVGTNTGLISQAVIPFGGVKESGLGREGGHGIEEYMNTKFIAFGL</sequence>
<dbReference type="Gene3D" id="3.40.605.10">
    <property type="entry name" value="Aldehyde Dehydrogenase, Chain A, domain 1"/>
    <property type="match status" value="1"/>
</dbReference>
<dbReference type="CDD" id="cd07103">
    <property type="entry name" value="ALDH_F5_SSADH_GabD"/>
    <property type="match status" value="1"/>
</dbReference>
<comment type="pathway">
    <text evidence="1 8">Amino-acid degradation; 4-aminobutanoate degradation.</text>
</comment>
<evidence type="ECO:0000256" key="7">
    <source>
        <dbReference type="RuleBase" id="RU003345"/>
    </source>
</evidence>
<feature type="domain" description="Aldehyde dehydrogenase" evidence="9">
    <location>
        <begin position="61"/>
        <end position="521"/>
    </location>
</feature>
<dbReference type="PROSITE" id="PS00070">
    <property type="entry name" value="ALDEHYDE_DEHYDR_CYS"/>
    <property type="match status" value="1"/>
</dbReference>
<dbReference type="NCBIfam" id="TIGR01780">
    <property type="entry name" value="SSADH"/>
    <property type="match status" value="1"/>
</dbReference>
<dbReference type="FunFam" id="3.40.309.10:FF:000004">
    <property type="entry name" value="Succinate-semialdehyde dehydrogenase I"/>
    <property type="match status" value="1"/>
</dbReference>
<dbReference type="InterPro" id="IPR016160">
    <property type="entry name" value="Ald_DH_CS_CYS"/>
</dbReference>
<comment type="similarity">
    <text evidence="2 7">Belongs to the aldehyde dehydrogenase family.</text>
</comment>
<dbReference type="OrthoDB" id="310895at2759"/>
<dbReference type="AlphaFoldDB" id="A0A8K0UMF7"/>
<dbReference type="InterPro" id="IPR050740">
    <property type="entry name" value="Aldehyde_DH_Superfamily"/>
</dbReference>
<evidence type="ECO:0000256" key="6">
    <source>
        <dbReference type="PROSITE-ProRule" id="PRU10007"/>
    </source>
</evidence>
<dbReference type="InterPro" id="IPR016162">
    <property type="entry name" value="Ald_DH_N"/>
</dbReference>
<dbReference type="GO" id="GO:0004777">
    <property type="term" value="F:succinate-semialdehyde dehydrogenase (NAD+) activity"/>
    <property type="evidence" value="ECO:0007669"/>
    <property type="project" value="UniProtKB-UniRule"/>
</dbReference>
<comment type="catalytic activity">
    <reaction evidence="4 8">
        <text>succinate semialdehyde + NADP(+) + H2O = succinate + NADPH + 2 H(+)</text>
        <dbReference type="Rhea" id="RHEA:13213"/>
        <dbReference type="ChEBI" id="CHEBI:15377"/>
        <dbReference type="ChEBI" id="CHEBI:15378"/>
        <dbReference type="ChEBI" id="CHEBI:30031"/>
        <dbReference type="ChEBI" id="CHEBI:57706"/>
        <dbReference type="ChEBI" id="CHEBI:57783"/>
        <dbReference type="ChEBI" id="CHEBI:58349"/>
        <dbReference type="EC" id="1.2.1.16"/>
    </reaction>
</comment>
<gene>
    <name evidence="10" type="ORF">BXZ70DRAFT_1009660</name>
</gene>
<dbReference type="GO" id="GO:0005737">
    <property type="term" value="C:cytoplasm"/>
    <property type="evidence" value="ECO:0007669"/>
    <property type="project" value="TreeGrafter"/>
</dbReference>
<evidence type="ECO:0000313" key="11">
    <source>
        <dbReference type="Proteomes" id="UP000813824"/>
    </source>
</evidence>
<dbReference type="EMBL" id="JAEVFJ010000023">
    <property type="protein sequence ID" value="KAH8096661.1"/>
    <property type="molecule type" value="Genomic_DNA"/>
</dbReference>
<comment type="caution">
    <text evidence="10">The sequence shown here is derived from an EMBL/GenBank/DDBJ whole genome shotgun (WGS) entry which is preliminary data.</text>
</comment>
<dbReference type="GO" id="GO:0009450">
    <property type="term" value="P:gamma-aminobutyric acid catabolic process"/>
    <property type="evidence" value="ECO:0007669"/>
    <property type="project" value="UniProtKB-UniPathway"/>
</dbReference>
<name>A0A8K0UMF7_9AGAR</name>
<evidence type="ECO:0000313" key="10">
    <source>
        <dbReference type="EMBL" id="KAH8096661.1"/>
    </source>
</evidence>
<dbReference type="Proteomes" id="UP000813824">
    <property type="component" value="Unassembled WGS sequence"/>
</dbReference>
<evidence type="ECO:0000259" key="9">
    <source>
        <dbReference type="Pfam" id="PF00171"/>
    </source>
</evidence>
<dbReference type="FunFam" id="3.40.605.10:FF:000005">
    <property type="entry name" value="Succinate-semialdehyde dehydrogenase I"/>
    <property type="match status" value="1"/>
</dbReference>
<comment type="catalytic activity">
    <reaction evidence="5 8">
        <text>succinate semialdehyde + NAD(+) + H2O = succinate + NADH + 2 H(+)</text>
        <dbReference type="Rhea" id="RHEA:13217"/>
        <dbReference type="ChEBI" id="CHEBI:15377"/>
        <dbReference type="ChEBI" id="CHEBI:15378"/>
        <dbReference type="ChEBI" id="CHEBI:30031"/>
        <dbReference type="ChEBI" id="CHEBI:57540"/>
        <dbReference type="ChEBI" id="CHEBI:57706"/>
        <dbReference type="ChEBI" id="CHEBI:57945"/>
        <dbReference type="EC" id="1.2.1.16"/>
    </reaction>
</comment>
<protein>
    <recommendedName>
        <fullName evidence="8">Succinate-semialdehyde dehydrogenase</fullName>
        <ecNumber evidence="8">1.2.1.16</ecNumber>
    </recommendedName>
</protein>
<evidence type="ECO:0000256" key="3">
    <source>
        <dbReference type="ARBA" id="ARBA00023002"/>
    </source>
</evidence>
<dbReference type="PANTHER" id="PTHR43353">
    <property type="entry name" value="SUCCINATE-SEMIALDEHYDE DEHYDROGENASE, MITOCHONDRIAL"/>
    <property type="match status" value="1"/>
</dbReference>
<keyword evidence="3 7" id="KW-0560">Oxidoreductase</keyword>
<reference evidence="10" key="1">
    <citation type="journal article" date="2021" name="New Phytol.">
        <title>Evolutionary innovations through gain and loss of genes in the ectomycorrhizal Boletales.</title>
        <authorList>
            <person name="Wu G."/>
            <person name="Miyauchi S."/>
            <person name="Morin E."/>
            <person name="Kuo A."/>
            <person name="Drula E."/>
            <person name="Varga T."/>
            <person name="Kohler A."/>
            <person name="Feng B."/>
            <person name="Cao Y."/>
            <person name="Lipzen A."/>
            <person name="Daum C."/>
            <person name="Hundley H."/>
            <person name="Pangilinan J."/>
            <person name="Johnson J."/>
            <person name="Barry K."/>
            <person name="LaButti K."/>
            <person name="Ng V."/>
            <person name="Ahrendt S."/>
            <person name="Min B."/>
            <person name="Choi I.G."/>
            <person name="Park H."/>
            <person name="Plett J.M."/>
            <person name="Magnuson J."/>
            <person name="Spatafora J.W."/>
            <person name="Nagy L.G."/>
            <person name="Henrissat B."/>
            <person name="Grigoriev I.V."/>
            <person name="Yang Z.L."/>
            <person name="Xu J."/>
            <person name="Martin F.M."/>
        </authorList>
    </citation>
    <scope>NUCLEOTIDE SEQUENCE</scope>
    <source>
        <strain evidence="10">KKN 215</strain>
    </source>
</reference>
<keyword evidence="11" id="KW-1185">Reference proteome</keyword>
<dbReference type="InterPro" id="IPR029510">
    <property type="entry name" value="Ald_DH_CS_GLU"/>
</dbReference>
<dbReference type="EC" id="1.2.1.16" evidence="8"/>
<feature type="active site" evidence="6">
    <location>
        <position position="299"/>
    </location>
</feature>
<evidence type="ECO:0000256" key="2">
    <source>
        <dbReference type="ARBA" id="ARBA00009986"/>
    </source>
</evidence>